<keyword evidence="10" id="KW-0804">Transcription</keyword>
<evidence type="ECO:0000256" key="11">
    <source>
        <dbReference type="SAM" id="Coils"/>
    </source>
</evidence>
<keyword evidence="6" id="KW-0479">Metal-binding</keyword>
<dbReference type="InterPro" id="IPR036388">
    <property type="entry name" value="WH-like_DNA-bd_sf"/>
</dbReference>
<dbReference type="InterPro" id="IPR003251">
    <property type="entry name" value="Rr_diiron-bd_dom"/>
</dbReference>
<dbReference type="PANTHER" id="PTHR33202">
    <property type="entry name" value="ZINC UPTAKE REGULATION PROTEIN"/>
    <property type="match status" value="1"/>
</dbReference>
<dbReference type="PANTHER" id="PTHR33202:SF2">
    <property type="entry name" value="FERRIC UPTAKE REGULATION PROTEIN"/>
    <property type="match status" value="1"/>
</dbReference>
<dbReference type="GO" id="GO:0016491">
    <property type="term" value="F:oxidoreductase activity"/>
    <property type="evidence" value="ECO:0007669"/>
    <property type="project" value="InterPro"/>
</dbReference>
<dbReference type="InterPro" id="IPR002481">
    <property type="entry name" value="FUR"/>
</dbReference>
<comment type="similarity">
    <text evidence="2">Belongs to the Fur family.</text>
</comment>
<proteinExistence type="inferred from homology"/>
<keyword evidence="11" id="KW-0175">Coiled coil</keyword>
<keyword evidence="8" id="KW-0805">Transcription regulation</keyword>
<dbReference type="GO" id="GO:0000976">
    <property type="term" value="F:transcription cis-regulatory region binding"/>
    <property type="evidence" value="ECO:0007669"/>
    <property type="project" value="TreeGrafter"/>
</dbReference>
<gene>
    <name evidence="14" type="ORF">METZ01_LOCUS7225</name>
</gene>
<comment type="subunit">
    <text evidence="3">Homodimer.</text>
</comment>
<dbReference type="GO" id="GO:0005829">
    <property type="term" value="C:cytosol"/>
    <property type="evidence" value="ECO:0007669"/>
    <property type="project" value="TreeGrafter"/>
</dbReference>
<evidence type="ECO:0000256" key="5">
    <source>
        <dbReference type="ARBA" id="ARBA00022491"/>
    </source>
</evidence>
<reference evidence="14" key="1">
    <citation type="submission" date="2018-05" db="EMBL/GenBank/DDBJ databases">
        <authorList>
            <person name="Lanie J.A."/>
            <person name="Ng W.-L."/>
            <person name="Kazmierczak K.M."/>
            <person name="Andrzejewski T.M."/>
            <person name="Davidsen T.M."/>
            <person name="Wayne K.J."/>
            <person name="Tettelin H."/>
            <person name="Glass J.I."/>
            <person name="Rusch D."/>
            <person name="Podicherti R."/>
            <person name="Tsui H.-C.T."/>
            <person name="Winkler M.E."/>
        </authorList>
    </citation>
    <scope>NUCLEOTIDE SEQUENCE</scope>
</reference>
<sequence length="327" mass="37445">MEQPAAYVDRLRPAGGKRSGKRDLIVDVFLRQEGHLSADDLASLVKKEDKRIGRATVYRALQWMVAAGIARKVDFGEGHFRFEHSYRHPRHFHLLCKACGCSSEFLSSDIELLIEEIASVQRFTTSQNVLQVYGTCDTCKTGRKSVDNVATTELLFARDALRMAIATERSGLAFYLKASSITNDRNGRKVFQKLAEEEREHLERLEERYKEILAQDPQLEGRPTFLFFKGAADGLFTGGTEELLKGVDAKQAFMIGIKCERGSHRFFKRYGERFEDSEGKQIFLEFANEEREHLELLIRESRALFKRSPRKRPNVKRSSRSTRRASA</sequence>
<dbReference type="GO" id="GO:1900376">
    <property type="term" value="P:regulation of secondary metabolite biosynthetic process"/>
    <property type="evidence" value="ECO:0007669"/>
    <property type="project" value="TreeGrafter"/>
</dbReference>
<organism evidence="14">
    <name type="scientific">marine metagenome</name>
    <dbReference type="NCBI Taxonomy" id="408172"/>
    <lineage>
        <taxon>unclassified sequences</taxon>
        <taxon>metagenomes</taxon>
        <taxon>ecological metagenomes</taxon>
    </lineage>
</organism>
<dbReference type="Pfam" id="PF02915">
    <property type="entry name" value="Rubrerythrin"/>
    <property type="match status" value="1"/>
</dbReference>
<keyword evidence="5" id="KW-0678">Repressor</keyword>
<dbReference type="Gene3D" id="1.20.1260.10">
    <property type="match status" value="1"/>
</dbReference>
<comment type="subcellular location">
    <subcellularLocation>
        <location evidence="1">Cytoplasm</location>
    </subcellularLocation>
</comment>
<dbReference type="CDD" id="cd07153">
    <property type="entry name" value="Fur_like"/>
    <property type="match status" value="1"/>
</dbReference>
<dbReference type="SUPFAM" id="SSF46785">
    <property type="entry name" value="Winged helix' DNA-binding domain"/>
    <property type="match status" value="1"/>
</dbReference>
<dbReference type="InterPro" id="IPR009078">
    <property type="entry name" value="Ferritin-like_SF"/>
</dbReference>
<dbReference type="AlphaFoldDB" id="A0A381NIM9"/>
<dbReference type="GO" id="GO:0003700">
    <property type="term" value="F:DNA-binding transcription factor activity"/>
    <property type="evidence" value="ECO:0007669"/>
    <property type="project" value="InterPro"/>
</dbReference>
<keyword evidence="7" id="KW-0862">Zinc</keyword>
<evidence type="ECO:0000256" key="10">
    <source>
        <dbReference type="ARBA" id="ARBA00023163"/>
    </source>
</evidence>
<keyword evidence="9" id="KW-0238">DNA-binding</keyword>
<evidence type="ECO:0000256" key="8">
    <source>
        <dbReference type="ARBA" id="ARBA00023015"/>
    </source>
</evidence>
<feature type="region of interest" description="Disordered" evidence="12">
    <location>
        <begin position="308"/>
        <end position="327"/>
    </location>
</feature>
<dbReference type="Gene3D" id="1.10.10.10">
    <property type="entry name" value="Winged helix-like DNA-binding domain superfamily/Winged helix DNA-binding domain"/>
    <property type="match status" value="1"/>
</dbReference>
<accession>A0A381NIM9</accession>
<dbReference type="Gene3D" id="3.30.1490.190">
    <property type="match status" value="1"/>
</dbReference>
<evidence type="ECO:0000256" key="1">
    <source>
        <dbReference type="ARBA" id="ARBA00004496"/>
    </source>
</evidence>
<evidence type="ECO:0000256" key="6">
    <source>
        <dbReference type="ARBA" id="ARBA00022723"/>
    </source>
</evidence>
<evidence type="ECO:0000256" key="4">
    <source>
        <dbReference type="ARBA" id="ARBA00022490"/>
    </source>
</evidence>
<evidence type="ECO:0000256" key="3">
    <source>
        <dbReference type="ARBA" id="ARBA00011738"/>
    </source>
</evidence>
<dbReference type="InterPro" id="IPR012347">
    <property type="entry name" value="Ferritin-like"/>
</dbReference>
<dbReference type="InterPro" id="IPR043135">
    <property type="entry name" value="Fur_C"/>
</dbReference>
<dbReference type="CDD" id="cd01045">
    <property type="entry name" value="Ferritin_like_AB"/>
    <property type="match status" value="1"/>
</dbReference>
<dbReference type="GO" id="GO:0045892">
    <property type="term" value="P:negative regulation of DNA-templated transcription"/>
    <property type="evidence" value="ECO:0007669"/>
    <property type="project" value="TreeGrafter"/>
</dbReference>
<evidence type="ECO:0000256" key="9">
    <source>
        <dbReference type="ARBA" id="ARBA00023125"/>
    </source>
</evidence>
<keyword evidence="4" id="KW-0963">Cytoplasm</keyword>
<evidence type="ECO:0000256" key="7">
    <source>
        <dbReference type="ARBA" id="ARBA00022833"/>
    </source>
</evidence>
<evidence type="ECO:0000256" key="12">
    <source>
        <dbReference type="SAM" id="MobiDB-lite"/>
    </source>
</evidence>
<feature type="coiled-coil region" evidence="11">
    <location>
        <begin position="188"/>
        <end position="222"/>
    </location>
</feature>
<name>A0A381NIM9_9ZZZZ</name>
<protein>
    <recommendedName>
        <fullName evidence="13">Rubrerythrin diiron-binding domain-containing protein</fullName>
    </recommendedName>
</protein>
<evidence type="ECO:0000313" key="14">
    <source>
        <dbReference type="EMBL" id="SUZ54371.1"/>
    </source>
</evidence>
<feature type="domain" description="Rubrerythrin diiron-binding" evidence="13">
    <location>
        <begin position="159"/>
        <end position="212"/>
    </location>
</feature>
<evidence type="ECO:0000256" key="2">
    <source>
        <dbReference type="ARBA" id="ARBA00007957"/>
    </source>
</evidence>
<dbReference type="SUPFAM" id="SSF47240">
    <property type="entry name" value="Ferritin-like"/>
    <property type="match status" value="1"/>
</dbReference>
<dbReference type="Pfam" id="PF01475">
    <property type="entry name" value="FUR"/>
    <property type="match status" value="1"/>
</dbReference>
<evidence type="ECO:0000259" key="13">
    <source>
        <dbReference type="Pfam" id="PF02915"/>
    </source>
</evidence>
<dbReference type="EMBL" id="UINC01000384">
    <property type="protein sequence ID" value="SUZ54371.1"/>
    <property type="molecule type" value="Genomic_DNA"/>
</dbReference>
<dbReference type="GO" id="GO:0008270">
    <property type="term" value="F:zinc ion binding"/>
    <property type="evidence" value="ECO:0007669"/>
    <property type="project" value="TreeGrafter"/>
</dbReference>
<dbReference type="InterPro" id="IPR036390">
    <property type="entry name" value="WH_DNA-bd_sf"/>
</dbReference>